<dbReference type="Pfam" id="PF01370">
    <property type="entry name" value="Epimerase"/>
    <property type="match status" value="1"/>
</dbReference>
<dbReference type="Pfam" id="PF12697">
    <property type="entry name" value="Abhydrolase_6"/>
    <property type="match status" value="1"/>
</dbReference>
<proteinExistence type="predicted"/>
<gene>
    <name evidence="3" type="ORF">AB0K36_16450</name>
</gene>
<dbReference type="InterPro" id="IPR051783">
    <property type="entry name" value="NAD(P)-dependent_oxidoreduct"/>
</dbReference>
<evidence type="ECO:0000313" key="4">
    <source>
        <dbReference type="Proteomes" id="UP001552521"/>
    </source>
</evidence>
<comment type="caution">
    <text evidence="3">The sequence shown here is derived from an EMBL/GenBank/DDBJ whole genome shotgun (WGS) entry which is preliminary data.</text>
</comment>
<keyword evidence="4" id="KW-1185">Reference proteome</keyword>
<dbReference type="PANTHER" id="PTHR48079:SF6">
    <property type="entry name" value="NAD(P)-BINDING DOMAIN-CONTAINING PROTEIN-RELATED"/>
    <property type="match status" value="1"/>
</dbReference>
<feature type="domain" description="NAD-dependent epimerase/dehydratase" evidence="1">
    <location>
        <begin position="4"/>
        <end position="168"/>
    </location>
</feature>
<sequence>MDAMVFGATGFIGRSLVAELLTRGQRVAAAVRNDTLTPWLTSQGVDIERLEIVTADITRPLPELPEVRDVYNTAARFAFGLDSREARAVNVTGALNVVEWAAGLPELRRLVHISGYRVSAAGGHPGDIAPGAYEASKLEGDLAVRARCQESGVPLSVVNPSTVIGPGQYIGLAGLVGDLWNGKLPVLPGGPDTFVPIVTVGHLARFLAEVPAAPPGESYWVLDDTTPPLPELIGTIAYHMGLRAPRRTVPVALLRRLPRTVTRADPETLSFLSADRYPTASAHALAAGAGLEMPPAADALRAWADDLVAARFGTASPWSKPYGFRDVAGSRTWMTGERYSPGHVLLHGLPLNADSWAPLAARIPGPVLAPDLPGLGRSAAATGSVDAWLEDLMSPVRTRPVLVAHSLACAPVVRFAAAHPDRVSGLVLVSPSFLQAPGPRLARSGLAAPMLRRMSAARLARTLGVPAGAEVASAAADLHRPGVARRVVTALRGDAAERDRSRTLLGRVDVPVRIIAGSTDRPLVAAGHPMTEIEGAGHYPHLTHPTQLARHLGAASAPVGG</sequence>
<reference evidence="3 4" key="1">
    <citation type="submission" date="2024-06" db="EMBL/GenBank/DDBJ databases">
        <title>The Natural Products Discovery Center: Release of the First 8490 Sequenced Strains for Exploring Actinobacteria Biosynthetic Diversity.</title>
        <authorList>
            <person name="Kalkreuter E."/>
            <person name="Kautsar S.A."/>
            <person name="Yang D."/>
            <person name="Bader C.D."/>
            <person name="Teijaro C.N."/>
            <person name="Fluegel L."/>
            <person name="Davis C.M."/>
            <person name="Simpson J.R."/>
            <person name="Lauterbach L."/>
            <person name="Steele A.D."/>
            <person name="Gui C."/>
            <person name="Meng S."/>
            <person name="Li G."/>
            <person name="Viehrig K."/>
            <person name="Ye F."/>
            <person name="Su P."/>
            <person name="Kiefer A.F."/>
            <person name="Nichols A."/>
            <person name="Cepeda A.J."/>
            <person name="Yan W."/>
            <person name="Fan B."/>
            <person name="Jiang Y."/>
            <person name="Adhikari A."/>
            <person name="Zheng C.-J."/>
            <person name="Schuster L."/>
            <person name="Cowan T.M."/>
            <person name="Smanski M.J."/>
            <person name="Chevrette M.G."/>
            <person name="De Carvalho L.P.S."/>
            <person name="Shen B."/>
        </authorList>
    </citation>
    <scope>NUCLEOTIDE SEQUENCE [LARGE SCALE GENOMIC DNA]</scope>
    <source>
        <strain evidence="3 4">NPDC049344</strain>
    </source>
</reference>
<accession>A0ABV3HUV3</accession>
<dbReference type="SUPFAM" id="SSF53474">
    <property type="entry name" value="alpha/beta-Hydrolases"/>
    <property type="match status" value="1"/>
</dbReference>
<evidence type="ECO:0000259" key="2">
    <source>
        <dbReference type="Pfam" id="PF12697"/>
    </source>
</evidence>
<dbReference type="InterPro" id="IPR036291">
    <property type="entry name" value="NAD(P)-bd_dom_sf"/>
</dbReference>
<keyword evidence="3" id="KW-0378">Hydrolase</keyword>
<dbReference type="InterPro" id="IPR029058">
    <property type="entry name" value="AB_hydrolase_fold"/>
</dbReference>
<evidence type="ECO:0000259" key="1">
    <source>
        <dbReference type="Pfam" id="PF01370"/>
    </source>
</evidence>
<organism evidence="3 4">
    <name type="scientific">Streptomyces kurssanovii</name>
    <dbReference type="NCBI Taxonomy" id="67312"/>
    <lineage>
        <taxon>Bacteria</taxon>
        <taxon>Bacillati</taxon>
        <taxon>Actinomycetota</taxon>
        <taxon>Actinomycetes</taxon>
        <taxon>Kitasatosporales</taxon>
        <taxon>Streptomycetaceae</taxon>
        <taxon>Streptomyces</taxon>
    </lineage>
</organism>
<feature type="domain" description="AB hydrolase-1" evidence="2">
    <location>
        <begin position="344"/>
        <end position="550"/>
    </location>
</feature>
<dbReference type="Gene3D" id="3.40.50.720">
    <property type="entry name" value="NAD(P)-binding Rossmann-like Domain"/>
    <property type="match status" value="1"/>
</dbReference>
<protein>
    <submittedName>
        <fullName evidence="3">Alpha/beta fold hydrolase</fullName>
    </submittedName>
</protein>
<dbReference type="PANTHER" id="PTHR48079">
    <property type="entry name" value="PROTEIN YEEZ"/>
    <property type="match status" value="1"/>
</dbReference>
<evidence type="ECO:0000313" key="3">
    <source>
        <dbReference type="EMBL" id="MEV4682360.1"/>
    </source>
</evidence>
<dbReference type="InterPro" id="IPR000073">
    <property type="entry name" value="AB_hydrolase_1"/>
</dbReference>
<dbReference type="InterPro" id="IPR001509">
    <property type="entry name" value="Epimerase_deHydtase"/>
</dbReference>
<dbReference type="Proteomes" id="UP001552521">
    <property type="component" value="Unassembled WGS sequence"/>
</dbReference>
<name>A0ABV3HUV3_9ACTN</name>
<dbReference type="EMBL" id="JBFAQK010000019">
    <property type="protein sequence ID" value="MEV4682360.1"/>
    <property type="molecule type" value="Genomic_DNA"/>
</dbReference>
<dbReference type="SUPFAM" id="SSF51735">
    <property type="entry name" value="NAD(P)-binding Rossmann-fold domains"/>
    <property type="match status" value="1"/>
</dbReference>
<dbReference type="RefSeq" id="WP_364594177.1">
    <property type="nucleotide sequence ID" value="NZ_JBFAQK010000019.1"/>
</dbReference>
<dbReference type="GO" id="GO:0016787">
    <property type="term" value="F:hydrolase activity"/>
    <property type="evidence" value="ECO:0007669"/>
    <property type="project" value="UniProtKB-KW"/>
</dbReference>
<dbReference type="Gene3D" id="3.40.50.1820">
    <property type="entry name" value="alpha/beta hydrolase"/>
    <property type="match status" value="1"/>
</dbReference>